<keyword evidence="3" id="KW-1185">Reference proteome</keyword>
<reference evidence="2" key="1">
    <citation type="submission" date="2019-08" db="EMBL/GenBank/DDBJ databases">
        <title>The improved chromosome-level genome for the pearl oyster Pinctada fucata martensii using PacBio sequencing and Hi-C.</title>
        <authorList>
            <person name="Zheng Z."/>
        </authorList>
    </citation>
    <scope>NUCLEOTIDE SEQUENCE</scope>
    <source>
        <strain evidence="2">ZZ-2019</strain>
        <tissue evidence="2">Adductor muscle</tissue>
    </source>
</reference>
<gene>
    <name evidence="2" type="ORF">FSP39_012172</name>
</gene>
<proteinExistence type="predicted"/>
<comment type="caution">
    <text evidence="2">The sequence shown here is derived from an EMBL/GenBank/DDBJ whole genome shotgun (WGS) entry which is preliminary data.</text>
</comment>
<evidence type="ECO:0000313" key="3">
    <source>
        <dbReference type="Proteomes" id="UP001186944"/>
    </source>
</evidence>
<feature type="chain" id="PRO_5041645909" evidence="1">
    <location>
        <begin position="24"/>
        <end position="95"/>
    </location>
</feature>
<sequence>MNKAVILLSFACVAAIVVMNVSSQYYYGGYYRGAVNGQATAYKQYLAQLERYNNAQQLKTLTTATRGLRNSALVSLASLFAISLFATNSTGTLAG</sequence>
<protein>
    <submittedName>
        <fullName evidence="2">Uncharacterized protein</fullName>
    </submittedName>
</protein>
<name>A0AA88XUE1_PINIB</name>
<dbReference type="Proteomes" id="UP001186944">
    <property type="component" value="Unassembled WGS sequence"/>
</dbReference>
<accession>A0AA88XUE1</accession>
<feature type="signal peptide" evidence="1">
    <location>
        <begin position="1"/>
        <end position="23"/>
    </location>
</feature>
<evidence type="ECO:0000256" key="1">
    <source>
        <dbReference type="SAM" id="SignalP"/>
    </source>
</evidence>
<dbReference type="AlphaFoldDB" id="A0AA88XUE1"/>
<dbReference type="EMBL" id="VSWD01000011">
    <property type="protein sequence ID" value="KAK3087893.1"/>
    <property type="molecule type" value="Genomic_DNA"/>
</dbReference>
<evidence type="ECO:0000313" key="2">
    <source>
        <dbReference type="EMBL" id="KAK3087893.1"/>
    </source>
</evidence>
<organism evidence="2 3">
    <name type="scientific">Pinctada imbricata</name>
    <name type="common">Atlantic pearl-oyster</name>
    <name type="synonym">Pinctada martensii</name>
    <dbReference type="NCBI Taxonomy" id="66713"/>
    <lineage>
        <taxon>Eukaryota</taxon>
        <taxon>Metazoa</taxon>
        <taxon>Spiralia</taxon>
        <taxon>Lophotrochozoa</taxon>
        <taxon>Mollusca</taxon>
        <taxon>Bivalvia</taxon>
        <taxon>Autobranchia</taxon>
        <taxon>Pteriomorphia</taxon>
        <taxon>Pterioida</taxon>
        <taxon>Pterioidea</taxon>
        <taxon>Pteriidae</taxon>
        <taxon>Pinctada</taxon>
    </lineage>
</organism>
<keyword evidence="1" id="KW-0732">Signal</keyword>